<dbReference type="eggNOG" id="ENOG502TJSM">
    <property type="taxonomic scope" value="Eukaryota"/>
</dbReference>
<evidence type="ECO:0000259" key="1">
    <source>
        <dbReference type="Pfam" id="PF00646"/>
    </source>
</evidence>
<dbReference type="WBParaSite" id="Csp11.Scaffold534.g3235.t2">
    <property type="protein sequence ID" value="Csp11.Scaffold534.g3235.t2"/>
    <property type="gene ID" value="Csp11.Scaffold534.g3235"/>
</dbReference>
<proteinExistence type="predicted"/>
<organism evidence="2 3">
    <name type="scientific">Caenorhabditis tropicalis</name>
    <dbReference type="NCBI Taxonomy" id="1561998"/>
    <lineage>
        <taxon>Eukaryota</taxon>
        <taxon>Metazoa</taxon>
        <taxon>Ecdysozoa</taxon>
        <taxon>Nematoda</taxon>
        <taxon>Chromadorea</taxon>
        <taxon>Rhabditida</taxon>
        <taxon>Rhabditina</taxon>
        <taxon>Rhabditomorpha</taxon>
        <taxon>Rhabditoidea</taxon>
        <taxon>Rhabditidae</taxon>
        <taxon>Peloderinae</taxon>
        <taxon>Caenorhabditis</taxon>
    </lineage>
</organism>
<name>A0A1I7T7R7_9PELO</name>
<reference evidence="3" key="1">
    <citation type="submission" date="2016-11" db="UniProtKB">
        <authorList>
            <consortium name="WormBaseParasite"/>
        </authorList>
    </citation>
    <scope>IDENTIFICATION</scope>
</reference>
<sequence length="354" mass="41724">MSDRFPLLKLPYLCIVEVLSNFQIAELIPFSIISETVYSTIKSMRFPIKQINIDIKNELTIIRFKASENVDIGSWHIREDCPNPNEFSRENLNNEWPINRVPLYFRYSNDGTGSKVLCYCPNGYRQQICKSAIKHVMNLFRSPPINKVAVYTEKLDEKIFPRNIGIKTCLALHIIDEKPLEEQVLCDLLKSMDVRDAYSFRIPIQNGIPIELGTKKVECTENQEWITRDVLFSFKYDELHCLAYLKQLRANDVIELVYRWFVSDNKTFRMFLLKLKNGVEEHYFDDLNAMEWSPERRSRCYPVSPRRAADLSKGRDIERSDGLLATVFYHRRTFFFCVWHERFNAADGRKNVFN</sequence>
<dbReference type="InterPro" id="IPR001810">
    <property type="entry name" value="F-box_dom"/>
</dbReference>
<accession>A0A1I7T7R7</accession>
<protein>
    <submittedName>
        <fullName evidence="3">F-box domain-containing protein</fullName>
    </submittedName>
</protein>
<dbReference type="Pfam" id="PF00646">
    <property type="entry name" value="F-box"/>
    <property type="match status" value="1"/>
</dbReference>
<evidence type="ECO:0000313" key="3">
    <source>
        <dbReference type="WBParaSite" id="Csp11.Scaffold534.g3235.t2"/>
    </source>
</evidence>
<keyword evidence="2" id="KW-1185">Reference proteome</keyword>
<dbReference type="AlphaFoldDB" id="A0A1I7T7R7"/>
<dbReference type="PANTHER" id="PTHR21503">
    <property type="entry name" value="F-BOX-CONTAINING HYPOTHETICAL PROTEIN C.ELEGANS"/>
    <property type="match status" value="1"/>
</dbReference>
<feature type="domain" description="F-box" evidence="1">
    <location>
        <begin position="7"/>
        <end position="48"/>
    </location>
</feature>
<dbReference type="PANTHER" id="PTHR21503:SF8">
    <property type="entry name" value="F-BOX ASSOCIATED DOMAIN-CONTAINING PROTEIN-RELATED"/>
    <property type="match status" value="1"/>
</dbReference>
<evidence type="ECO:0000313" key="2">
    <source>
        <dbReference type="Proteomes" id="UP000095282"/>
    </source>
</evidence>
<dbReference type="Proteomes" id="UP000095282">
    <property type="component" value="Unplaced"/>
</dbReference>